<comment type="caution">
    <text evidence="4">The sequence shown here is derived from an EMBL/GenBank/DDBJ whole genome shotgun (WGS) entry which is preliminary data.</text>
</comment>
<feature type="domain" description="M23ase beta-sheet core" evidence="3">
    <location>
        <begin position="363"/>
        <end position="461"/>
    </location>
</feature>
<feature type="compositionally biased region" description="Pro residues" evidence="2">
    <location>
        <begin position="306"/>
        <end position="328"/>
    </location>
</feature>
<accession>A0A402DRG5</accession>
<keyword evidence="5" id="KW-1185">Reference proteome</keyword>
<evidence type="ECO:0000259" key="3">
    <source>
        <dbReference type="Pfam" id="PF01551"/>
    </source>
</evidence>
<dbReference type="SUPFAM" id="SSF51261">
    <property type="entry name" value="Duplicated hybrid motif"/>
    <property type="match status" value="1"/>
</dbReference>
<dbReference type="Proteomes" id="UP000289954">
    <property type="component" value="Unassembled WGS sequence"/>
</dbReference>
<sequence length="467" mass="50099">MAVLIAATLLVPAHPSTSAADELDDKRRAAQEQAEGARQRTDDLRASVEGLSAELAEAVSALAETEAQLPVAQEHLRAAQATLDGAERRATLIQTRLVDATEQQTTLRDTLASTHARDGEVRAAIGQLARQAQRGGAAASGLAVVLDAEDLDDFNERMQGLETAQRSQDRLLEELTSLAAATRNHEARLAAVADRIGELKAEADAEVVRADQARAEAAAREVEIERLLAEQQVTRQRLGDMKAQAEAEAAEADRQRAAVEAELAGIIAEQQRVAAEQERVRAEQERIRAEQQRAQEERAKADQQAPPGPQAPPAPAPAPGPPAPPPPSTGSGPVFSNPTSINPMYVTSSYGMRLHPILGYTRLHAGIDLRTYCNTPLYAPRDAVVQWAQWRNGFGNQVMLDHGVVNGQSLMSSSNHLTRFTVSAGQRVSRGDLIGYAGNTGLSGACHLHFEVYRNGSTIDPAPLLGR</sequence>
<feature type="region of interest" description="Disordered" evidence="2">
    <location>
        <begin position="284"/>
        <end position="336"/>
    </location>
</feature>
<dbReference type="EMBL" id="BIMR01000124">
    <property type="protein sequence ID" value="GCE76707.1"/>
    <property type="molecule type" value="Genomic_DNA"/>
</dbReference>
<evidence type="ECO:0000313" key="5">
    <source>
        <dbReference type="Proteomes" id="UP000289954"/>
    </source>
</evidence>
<dbReference type="Gene3D" id="6.10.250.3150">
    <property type="match status" value="1"/>
</dbReference>
<dbReference type="Pfam" id="PF01551">
    <property type="entry name" value="Peptidase_M23"/>
    <property type="match status" value="1"/>
</dbReference>
<reference evidence="4 5" key="1">
    <citation type="submission" date="2019-01" db="EMBL/GenBank/DDBJ databases">
        <title>Draft genome sequence of Cellulomonas takizawaensis strain TKZ-21.</title>
        <authorList>
            <person name="Yamamura H."/>
            <person name="Hayashi T."/>
            <person name="Hamada M."/>
            <person name="Serisawa Y."/>
            <person name="Matsuyama K."/>
            <person name="Nakagawa Y."/>
            <person name="Otoguro M."/>
            <person name="Yanagida F."/>
            <person name="Hayakawa M."/>
        </authorList>
    </citation>
    <scope>NUCLEOTIDE SEQUENCE [LARGE SCALE GENOMIC DNA]</scope>
    <source>
        <strain evidence="4 5">NBRC12680</strain>
    </source>
</reference>
<dbReference type="InterPro" id="IPR050570">
    <property type="entry name" value="Cell_wall_metabolism_enzyme"/>
</dbReference>
<dbReference type="Gene3D" id="2.70.70.10">
    <property type="entry name" value="Glucose Permease (Domain IIA)"/>
    <property type="match status" value="1"/>
</dbReference>
<proteinExistence type="predicted"/>
<gene>
    <name evidence="4" type="ORF">CBZ_17630</name>
</gene>
<dbReference type="InterPro" id="IPR011055">
    <property type="entry name" value="Dup_hybrid_motif"/>
</dbReference>
<dbReference type="AlphaFoldDB" id="A0A402DRG5"/>
<feature type="compositionally biased region" description="Basic and acidic residues" evidence="2">
    <location>
        <begin position="284"/>
        <end position="301"/>
    </location>
</feature>
<dbReference type="PANTHER" id="PTHR21666">
    <property type="entry name" value="PEPTIDASE-RELATED"/>
    <property type="match status" value="1"/>
</dbReference>
<name>A0A402DRG5_9CELL</name>
<feature type="coiled-coil region" evidence="1">
    <location>
        <begin position="20"/>
        <end position="68"/>
    </location>
</feature>
<dbReference type="GO" id="GO:0004222">
    <property type="term" value="F:metalloendopeptidase activity"/>
    <property type="evidence" value="ECO:0007669"/>
    <property type="project" value="TreeGrafter"/>
</dbReference>
<keyword evidence="1" id="KW-0175">Coiled coil</keyword>
<dbReference type="OrthoDB" id="1099523at2"/>
<evidence type="ECO:0000313" key="4">
    <source>
        <dbReference type="EMBL" id="GCE76707.1"/>
    </source>
</evidence>
<protein>
    <submittedName>
        <fullName evidence="4">Metalloendopeptidase</fullName>
    </submittedName>
</protein>
<evidence type="ECO:0000256" key="1">
    <source>
        <dbReference type="SAM" id="Coils"/>
    </source>
</evidence>
<dbReference type="InterPro" id="IPR016047">
    <property type="entry name" value="M23ase_b-sheet_dom"/>
</dbReference>
<evidence type="ECO:0000256" key="2">
    <source>
        <dbReference type="SAM" id="MobiDB-lite"/>
    </source>
</evidence>
<dbReference type="PANTHER" id="PTHR21666:SF270">
    <property type="entry name" value="MUREIN HYDROLASE ACTIVATOR ENVC"/>
    <property type="match status" value="1"/>
</dbReference>
<dbReference type="CDD" id="cd12797">
    <property type="entry name" value="M23_peptidase"/>
    <property type="match status" value="1"/>
</dbReference>
<organism evidence="4 5">
    <name type="scientific">Cellulomonas biazotea</name>
    <dbReference type="NCBI Taxonomy" id="1709"/>
    <lineage>
        <taxon>Bacteria</taxon>
        <taxon>Bacillati</taxon>
        <taxon>Actinomycetota</taxon>
        <taxon>Actinomycetes</taxon>
        <taxon>Micrococcales</taxon>
        <taxon>Cellulomonadaceae</taxon>
        <taxon>Cellulomonas</taxon>
    </lineage>
</organism>